<feature type="region of interest" description="Disordered" evidence="1">
    <location>
        <begin position="1"/>
        <end position="62"/>
    </location>
</feature>
<organism evidence="2 3">
    <name type="scientific">Penicillium arizonense</name>
    <dbReference type="NCBI Taxonomy" id="1835702"/>
    <lineage>
        <taxon>Eukaryota</taxon>
        <taxon>Fungi</taxon>
        <taxon>Dikarya</taxon>
        <taxon>Ascomycota</taxon>
        <taxon>Pezizomycotina</taxon>
        <taxon>Eurotiomycetes</taxon>
        <taxon>Eurotiomycetidae</taxon>
        <taxon>Eurotiales</taxon>
        <taxon>Aspergillaceae</taxon>
        <taxon>Penicillium</taxon>
    </lineage>
</organism>
<evidence type="ECO:0000313" key="2">
    <source>
        <dbReference type="EMBL" id="OGE49186.1"/>
    </source>
</evidence>
<dbReference type="Gene3D" id="3.40.50.300">
    <property type="entry name" value="P-loop containing nucleotide triphosphate hydrolases"/>
    <property type="match status" value="1"/>
</dbReference>
<dbReference type="GeneID" id="34580211"/>
<dbReference type="STRING" id="1835702.A0A1F5L806"/>
<evidence type="ECO:0000256" key="1">
    <source>
        <dbReference type="SAM" id="MobiDB-lite"/>
    </source>
</evidence>
<dbReference type="Proteomes" id="UP000177622">
    <property type="component" value="Unassembled WGS sequence"/>
</dbReference>
<gene>
    <name evidence="2" type="ORF">PENARI_c023G00177</name>
</gene>
<dbReference type="InterPro" id="IPR027417">
    <property type="entry name" value="P-loop_NTPase"/>
</dbReference>
<protein>
    <submittedName>
        <fullName evidence="2">Uncharacterized protein</fullName>
    </submittedName>
</protein>
<keyword evidence="3" id="KW-1185">Reference proteome</keyword>
<dbReference type="SUPFAM" id="SSF52540">
    <property type="entry name" value="P-loop containing nucleoside triphosphate hydrolases"/>
    <property type="match status" value="1"/>
</dbReference>
<evidence type="ECO:0000313" key="3">
    <source>
        <dbReference type="Proteomes" id="UP000177622"/>
    </source>
</evidence>
<name>A0A1F5L806_PENAI</name>
<accession>A0A1F5L806</accession>
<dbReference type="AlphaFoldDB" id="A0A1F5L806"/>
<dbReference type="RefSeq" id="XP_022484638.1">
    <property type="nucleotide sequence ID" value="XM_022635477.1"/>
</dbReference>
<dbReference type="EMBL" id="LXJU01000023">
    <property type="protein sequence ID" value="OGE49186.1"/>
    <property type="molecule type" value="Genomic_DNA"/>
</dbReference>
<sequence length="241" mass="27177">MLSQARTIFRKLRGSNSRSSRGKEPAPSAPATTVESGIVDPSPRAIHVSDAKRSPTKLPRKPYSDAQSITMIVVDTKGATDYWKLYRLLLREKKYGYEFDPTDEPETDYFCGNYIYNVCFIPPSTSSAYYCLMQHICLVFTYDASSRDSWDEVVAVYERIRNRYKDGVLPFLTIMIAAIDEGEASVSHAEAEAFATQRDYLFIKFSPTTGRGICDAVGLVVELAYGARDQYTMDKKGYAQR</sequence>
<dbReference type="OrthoDB" id="4492013at2759"/>
<reference evidence="2 3" key="1">
    <citation type="journal article" date="2016" name="Sci. Rep.">
        <title>Penicillium arizonense, a new, genome sequenced fungal species, reveals a high chemical diversity in secreted metabolites.</title>
        <authorList>
            <person name="Grijseels S."/>
            <person name="Nielsen J.C."/>
            <person name="Randelovic M."/>
            <person name="Nielsen J."/>
            <person name="Nielsen K.F."/>
            <person name="Workman M."/>
            <person name="Frisvad J.C."/>
        </authorList>
    </citation>
    <scope>NUCLEOTIDE SEQUENCE [LARGE SCALE GENOMIC DNA]</scope>
    <source>
        <strain evidence="2 3">CBS 141311</strain>
    </source>
</reference>
<comment type="caution">
    <text evidence="2">The sequence shown here is derived from an EMBL/GenBank/DDBJ whole genome shotgun (WGS) entry which is preliminary data.</text>
</comment>
<proteinExistence type="predicted"/>